<organism evidence="3 4">
    <name type="scientific">Methylocapsa palsarum</name>
    <dbReference type="NCBI Taxonomy" id="1612308"/>
    <lineage>
        <taxon>Bacteria</taxon>
        <taxon>Pseudomonadati</taxon>
        <taxon>Pseudomonadota</taxon>
        <taxon>Alphaproteobacteria</taxon>
        <taxon>Hyphomicrobiales</taxon>
        <taxon>Beijerinckiaceae</taxon>
        <taxon>Methylocapsa</taxon>
    </lineage>
</organism>
<dbReference type="Pfam" id="PF03453">
    <property type="entry name" value="MoeA_N"/>
    <property type="match status" value="1"/>
</dbReference>
<keyword evidence="1" id="KW-0479">Metal-binding</keyword>
<dbReference type="Proteomes" id="UP000198755">
    <property type="component" value="Unassembled WGS sequence"/>
</dbReference>
<keyword evidence="4" id="KW-1185">Reference proteome</keyword>
<dbReference type="EMBL" id="FOSN01000002">
    <property type="protein sequence ID" value="SFK10553.1"/>
    <property type="molecule type" value="Genomic_DNA"/>
</dbReference>
<dbReference type="SUPFAM" id="SSF63867">
    <property type="entry name" value="MoeA C-terminal domain-like"/>
    <property type="match status" value="1"/>
</dbReference>
<keyword evidence="1" id="KW-0808">Transferase</keyword>
<evidence type="ECO:0000313" key="3">
    <source>
        <dbReference type="EMBL" id="SFK10553.1"/>
    </source>
</evidence>
<dbReference type="RefSeq" id="WP_091677977.1">
    <property type="nucleotide sequence ID" value="NZ_FOSN01000002.1"/>
</dbReference>
<dbReference type="InterPro" id="IPR036135">
    <property type="entry name" value="MoeA_linker/N_sf"/>
</dbReference>
<dbReference type="InterPro" id="IPR036688">
    <property type="entry name" value="MoeA_C_domain_IV_sf"/>
</dbReference>
<dbReference type="UniPathway" id="UPA00344"/>
<keyword evidence="1" id="KW-0460">Magnesium</keyword>
<proteinExistence type="inferred from homology"/>
<dbReference type="GO" id="GO:0006777">
    <property type="term" value="P:Mo-molybdopterin cofactor biosynthetic process"/>
    <property type="evidence" value="ECO:0007669"/>
    <property type="project" value="UniProtKB-UniRule"/>
</dbReference>
<keyword evidence="1" id="KW-0500">Molybdenum</keyword>
<comment type="catalytic activity">
    <reaction evidence="1">
        <text>adenylyl-molybdopterin + molybdate = Mo-molybdopterin + AMP + H(+)</text>
        <dbReference type="Rhea" id="RHEA:35047"/>
        <dbReference type="ChEBI" id="CHEBI:15378"/>
        <dbReference type="ChEBI" id="CHEBI:36264"/>
        <dbReference type="ChEBI" id="CHEBI:62727"/>
        <dbReference type="ChEBI" id="CHEBI:71302"/>
        <dbReference type="ChEBI" id="CHEBI:456215"/>
    </reaction>
</comment>
<accession>A0A1I3WTM0</accession>
<keyword evidence="1" id="KW-0501">Molybdenum cofactor biosynthesis</keyword>
<dbReference type="STRING" id="1612308.SAMN05444581_102115"/>
<evidence type="ECO:0000313" key="4">
    <source>
        <dbReference type="Proteomes" id="UP000198755"/>
    </source>
</evidence>
<comment type="cofactor">
    <cofactor evidence="1">
        <name>Mg(2+)</name>
        <dbReference type="ChEBI" id="CHEBI:18420"/>
    </cofactor>
</comment>
<comment type="similarity">
    <text evidence="1">Belongs to the MoeA family.</text>
</comment>
<dbReference type="InterPro" id="IPR005110">
    <property type="entry name" value="MoeA_linker/N"/>
</dbReference>
<sequence>MNIFPDSSKSLVWSKFGRLTSLPDALAALAPFCRPVAPVLSPAEAAIGRIASEAVYALEPSPLFPVALRDGWAVAARDTIGASSAAPCYASVAPVRIAFGGEAPPNSDAVLPPNSVEATPSGAEIFETAAPGDGLRPPGSDFSAGELIIAEGAVVRPDRAEFLRLARIGSLNIRCPRVGILGPAGCGSWIASMARREGVDCVVFPSGVRQEELSSAADLFVALGEAGRLALERLAGPETISSYAVALRPGQTICGFVSRGVAANAAVFILTSERFECVFAAWLLLVRPCLRKFAGSKARDPCQSLPLTRKIASNPGWSDLVVLRRSLTEGGEAWEPLSGAEPGWSAIARADAWLAVDPNCEGYASGQTILAEFL</sequence>
<dbReference type="PANTHER" id="PTHR10192">
    <property type="entry name" value="MOLYBDOPTERIN BIOSYNTHESIS PROTEIN"/>
    <property type="match status" value="1"/>
</dbReference>
<comment type="function">
    <text evidence="1">Catalyzes the insertion of molybdate into adenylated molybdopterin with the concomitant release of AMP.</text>
</comment>
<dbReference type="InterPro" id="IPR038987">
    <property type="entry name" value="MoeA-like"/>
</dbReference>
<dbReference type="PANTHER" id="PTHR10192:SF5">
    <property type="entry name" value="GEPHYRIN"/>
    <property type="match status" value="1"/>
</dbReference>
<reference evidence="3 4" key="1">
    <citation type="submission" date="2016-10" db="EMBL/GenBank/DDBJ databases">
        <authorList>
            <person name="de Groot N.N."/>
        </authorList>
    </citation>
    <scope>NUCLEOTIDE SEQUENCE [LARGE SCALE GENOMIC DNA]</scope>
    <source>
        <strain evidence="3 4">NE2</strain>
    </source>
</reference>
<dbReference type="GO" id="GO:0061599">
    <property type="term" value="F:molybdopterin molybdotransferase activity"/>
    <property type="evidence" value="ECO:0007669"/>
    <property type="project" value="UniProtKB-UniRule"/>
</dbReference>
<dbReference type="GO" id="GO:0046872">
    <property type="term" value="F:metal ion binding"/>
    <property type="evidence" value="ECO:0007669"/>
    <property type="project" value="UniProtKB-UniRule"/>
</dbReference>
<evidence type="ECO:0000259" key="2">
    <source>
        <dbReference type="Pfam" id="PF03453"/>
    </source>
</evidence>
<dbReference type="EC" id="2.10.1.1" evidence="1"/>
<dbReference type="Gene3D" id="2.40.340.10">
    <property type="entry name" value="MoeA, C-terminal, domain IV"/>
    <property type="match status" value="1"/>
</dbReference>
<dbReference type="OrthoDB" id="8435302at2"/>
<comment type="pathway">
    <text evidence="1">Cofactor biosynthesis; molybdopterin biosynthesis.</text>
</comment>
<dbReference type="AlphaFoldDB" id="A0A1I3WTM0"/>
<protein>
    <recommendedName>
        <fullName evidence="1">Molybdopterin molybdenumtransferase</fullName>
        <ecNumber evidence="1">2.10.1.1</ecNumber>
    </recommendedName>
</protein>
<gene>
    <name evidence="3" type="ORF">SAMN05444581_102115</name>
</gene>
<evidence type="ECO:0000256" key="1">
    <source>
        <dbReference type="RuleBase" id="RU365090"/>
    </source>
</evidence>
<dbReference type="GO" id="GO:0005829">
    <property type="term" value="C:cytosol"/>
    <property type="evidence" value="ECO:0007669"/>
    <property type="project" value="TreeGrafter"/>
</dbReference>
<feature type="domain" description="MoeA N-terminal and linker" evidence="2">
    <location>
        <begin position="23"/>
        <end position="161"/>
    </location>
</feature>
<name>A0A1I3WTM0_9HYPH</name>
<dbReference type="SUPFAM" id="SSF63882">
    <property type="entry name" value="MoeA N-terminal region -like"/>
    <property type="match status" value="1"/>
</dbReference>